<dbReference type="EMBL" id="CP066539">
    <property type="protein sequence ID" value="QRL05128.1"/>
    <property type="molecule type" value="Genomic_DNA"/>
</dbReference>
<evidence type="ECO:0000256" key="1">
    <source>
        <dbReference type="SAM" id="Phobius"/>
    </source>
</evidence>
<name>A0AAP9ZFZ2_9GAMM</name>
<feature type="transmembrane region" description="Helical" evidence="1">
    <location>
        <begin position="28"/>
        <end position="54"/>
    </location>
</feature>
<keyword evidence="1" id="KW-0472">Membrane</keyword>
<gene>
    <name evidence="2" type="ORF">JDS37_09435</name>
</gene>
<keyword evidence="1" id="KW-0812">Transmembrane</keyword>
<sequence>MNDYKRSGGKTRLRVGGRMSEKGADRAGMLLAVGGLLVGVAAVIAAGAALAHALL</sequence>
<proteinExistence type="predicted"/>
<dbReference type="RefSeq" id="WP_186808818.1">
    <property type="nucleotide sequence ID" value="NZ_BJUL01000006.1"/>
</dbReference>
<protein>
    <submittedName>
        <fullName evidence="2">Uncharacterized protein</fullName>
    </submittedName>
</protein>
<evidence type="ECO:0000313" key="2">
    <source>
        <dbReference type="EMBL" id="QRL05128.1"/>
    </source>
</evidence>
<dbReference type="AlphaFoldDB" id="A0AAP9ZFZ2"/>
<evidence type="ECO:0000313" key="3">
    <source>
        <dbReference type="Proteomes" id="UP000663479"/>
    </source>
</evidence>
<reference evidence="2" key="1">
    <citation type="submission" date="2020-12" db="EMBL/GenBank/DDBJ databases">
        <title>Genome reconstruction of Halomonas venusta strain DSM 4743.</title>
        <authorList>
            <person name="Aguirre-Garrido J.F."/>
            <person name="Hernandez-Soto L.M."/>
            <person name="Martinez-Abarca F."/>
        </authorList>
    </citation>
    <scope>NUCLEOTIDE SEQUENCE</scope>
    <source>
        <strain evidence="2">4743</strain>
    </source>
</reference>
<dbReference type="Proteomes" id="UP000663479">
    <property type="component" value="Chromosome"/>
</dbReference>
<keyword evidence="1" id="KW-1133">Transmembrane helix</keyword>
<accession>A0AAP9ZFZ2</accession>
<organism evidence="2 3">
    <name type="scientific">Vreelandella venusta</name>
    <dbReference type="NCBI Taxonomy" id="44935"/>
    <lineage>
        <taxon>Bacteria</taxon>
        <taxon>Pseudomonadati</taxon>
        <taxon>Pseudomonadota</taxon>
        <taxon>Gammaproteobacteria</taxon>
        <taxon>Oceanospirillales</taxon>
        <taxon>Halomonadaceae</taxon>
        <taxon>Vreelandella</taxon>
    </lineage>
</organism>